<proteinExistence type="predicted"/>
<protein>
    <submittedName>
        <fullName evidence="2">Uncharacterized protein</fullName>
    </submittedName>
</protein>
<evidence type="ECO:0000313" key="2">
    <source>
        <dbReference type="EMBL" id="KFE69892.1"/>
    </source>
</evidence>
<accession>A0A085WQC9</accession>
<evidence type="ECO:0000313" key="3">
    <source>
        <dbReference type="Proteomes" id="UP000028725"/>
    </source>
</evidence>
<reference evidence="2 3" key="1">
    <citation type="submission" date="2014-04" db="EMBL/GenBank/DDBJ databases">
        <title>Genome assembly of Hyalangium minutum DSM 14724.</title>
        <authorList>
            <person name="Sharma G."/>
            <person name="Subramanian S."/>
        </authorList>
    </citation>
    <scope>NUCLEOTIDE SEQUENCE [LARGE SCALE GENOMIC DNA]</scope>
    <source>
        <strain evidence="2 3">DSM 14724</strain>
    </source>
</reference>
<name>A0A085WQC9_9BACT</name>
<dbReference type="AlphaFoldDB" id="A0A085WQC9"/>
<sequence length="57" mass="5607">MIGSFGATTVGTRGGHWPRSIGKPWLGSQGGRAAVGGQAGNHPVPGGAPGCYIPQPP</sequence>
<dbReference type="Proteomes" id="UP000028725">
    <property type="component" value="Unassembled WGS sequence"/>
</dbReference>
<dbReference type="STRING" id="394096.DB31_4934"/>
<keyword evidence="3" id="KW-1185">Reference proteome</keyword>
<feature type="compositionally biased region" description="Gly residues" evidence="1">
    <location>
        <begin position="28"/>
        <end position="39"/>
    </location>
</feature>
<feature type="compositionally biased region" description="Polar residues" evidence="1">
    <location>
        <begin position="1"/>
        <end position="11"/>
    </location>
</feature>
<evidence type="ECO:0000256" key="1">
    <source>
        <dbReference type="SAM" id="MobiDB-lite"/>
    </source>
</evidence>
<comment type="caution">
    <text evidence="2">The sequence shown here is derived from an EMBL/GenBank/DDBJ whole genome shotgun (WGS) entry which is preliminary data.</text>
</comment>
<dbReference type="EMBL" id="JMCB01000003">
    <property type="protein sequence ID" value="KFE69892.1"/>
    <property type="molecule type" value="Genomic_DNA"/>
</dbReference>
<organism evidence="2 3">
    <name type="scientific">Hyalangium minutum</name>
    <dbReference type="NCBI Taxonomy" id="394096"/>
    <lineage>
        <taxon>Bacteria</taxon>
        <taxon>Pseudomonadati</taxon>
        <taxon>Myxococcota</taxon>
        <taxon>Myxococcia</taxon>
        <taxon>Myxococcales</taxon>
        <taxon>Cystobacterineae</taxon>
        <taxon>Archangiaceae</taxon>
        <taxon>Hyalangium</taxon>
    </lineage>
</organism>
<gene>
    <name evidence="2" type="ORF">DB31_4934</name>
</gene>
<feature type="region of interest" description="Disordered" evidence="1">
    <location>
        <begin position="1"/>
        <end position="57"/>
    </location>
</feature>